<sequence length="55" mass="5984">MPRLTENVLIGDRVYLAGEDVSEADAKGVRPEVFEQAKAPEAEPTAQRGKRASTK</sequence>
<protein>
    <submittedName>
        <fullName evidence="2">Uncharacterized protein</fullName>
    </submittedName>
</protein>
<dbReference type="EMBL" id="JBHUFL010000003">
    <property type="protein sequence ID" value="MFD1836416.1"/>
    <property type="molecule type" value="Genomic_DNA"/>
</dbReference>
<evidence type="ECO:0000313" key="2">
    <source>
        <dbReference type="EMBL" id="MFD1836416.1"/>
    </source>
</evidence>
<evidence type="ECO:0000256" key="1">
    <source>
        <dbReference type="SAM" id="MobiDB-lite"/>
    </source>
</evidence>
<organism evidence="2 3">
    <name type="scientific">Brachybacterium rhamnosum</name>
    <dbReference type="NCBI Taxonomy" id="173361"/>
    <lineage>
        <taxon>Bacteria</taxon>
        <taxon>Bacillati</taxon>
        <taxon>Actinomycetota</taxon>
        <taxon>Actinomycetes</taxon>
        <taxon>Micrococcales</taxon>
        <taxon>Dermabacteraceae</taxon>
        <taxon>Brachybacterium</taxon>
    </lineage>
</organism>
<name>A0ABW4Q3S5_9MICO</name>
<accession>A0ABW4Q3S5</accession>
<proteinExistence type="predicted"/>
<gene>
    <name evidence="2" type="ORF">ACFSDA_15230</name>
</gene>
<comment type="caution">
    <text evidence="2">The sequence shown here is derived from an EMBL/GenBank/DDBJ whole genome shotgun (WGS) entry which is preliminary data.</text>
</comment>
<dbReference type="RefSeq" id="WP_343905877.1">
    <property type="nucleotide sequence ID" value="NZ_BAAAIS010000003.1"/>
</dbReference>
<feature type="compositionally biased region" description="Basic and acidic residues" evidence="1">
    <location>
        <begin position="24"/>
        <end position="41"/>
    </location>
</feature>
<evidence type="ECO:0000313" key="3">
    <source>
        <dbReference type="Proteomes" id="UP001597280"/>
    </source>
</evidence>
<reference evidence="3" key="1">
    <citation type="journal article" date="2019" name="Int. J. Syst. Evol. Microbiol.">
        <title>The Global Catalogue of Microorganisms (GCM) 10K type strain sequencing project: providing services to taxonomists for standard genome sequencing and annotation.</title>
        <authorList>
            <consortium name="The Broad Institute Genomics Platform"/>
            <consortium name="The Broad Institute Genome Sequencing Center for Infectious Disease"/>
            <person name="Wu L."/>
            <person name="Ma J."/>
        </authorList>
    </citation>
    <scope>NUCLEOTIDE SEQUENCE [LARGE SCALE GENOMIC DNA]</scope>
    <source>
        <strain evidence="3">JCM 11650</strain>
    </source>
</reference>
<dbReference type="Proteomes" id="UP001597280">
    <property type="component" value="Unassembled WGS sequence"/>
</dbReference>
<keyword evidence="3" id="KW-1185">Reference proteome</keyword>
<feature type="region of interest" description="Disordered" evidence="1">
    <location>
        <begin position="20"/>
        <end position="55"/>
    </location>
</feature>